<name>Q989Y3_RHILO</name>
<dbReference type="AlphaFoldDB" id="Q989Y3"/>
<gene>
    <name evidence="1" type="ordered locus">mll6237</name>
</gene>
<dbReference type="SUPFAM" id="SSF103025">
    <property type="entry name" value="Folate-binding domain"/>
    <property type="match status" value="1"/>
</dbReference>
<accession>Q989Y3</accession>
<dbReference type="KEGG" id="mlo:mll6237"/>
<dbReference type="InterPro" id="IPR007375">
    <property type="entry name" value="SoxG"/>
</dbReference>
<protein>
    <submittedName>
        <fullName evidence="1">Mll6237 protein</fullName>
    </submittedName>
</protein>
<organism evidence="1 2">
    <name type="scientific">Mesorhizobium japonicum (strain LMG 29417 / CECT 9101 / MAFF 303099)</name>
    <name type="common">Mesorhizobium loti (strain MAFF 303099)</name>
    <dbReference type="NCBI Taxonomy" id="266835"/>
    <lineage>
        <taxon>Bacteria</taxon>
        <taxon>Pseudomonadati</taxon>
        <taxon>Pseudomonadota</taxon>
        <taxon>Alphaproteobacteria</taxon>
        <taxon>Hyphomicrobiales</taxon>
        <taxon>Phyllobacteriaceae</taxon>
        <taxon>Mesorhizobium</taxon>
    </lineage>
</organism>
<dbReference type="eggNOG" id="COG4583">
    <property type="taxonomic scope" value="Bacteria"/>
</dbReference>
<dbReference type="RefSeq" id="WP_010913880.1">
    <property type="nucleotide sequence ID" value="NC_002678.2"/>
</dbReference>
<reference evidence="1 2" key="1">
    <citation type="journal article" date="2000" name="DNA Res.">
        <title>Complete genome structure of the nitrogen-fixing symbiotic bacterium Mesorhizobium loti.</title>
        <authorList>
            <person name="Kaneko T."/>
            <person name="Nakamura Y."/>
            <person name="Sato S."/>
            <person name="Asamizu E."/>
            <person name="Kato T."/>
            <person name="Sasamoto S."/>
            <person name="Watanabe A."/>
            <person name="Idesawa K."/>
            <person name="Ishikawa A."/>
            <person name="Kawashima K."/>
            <person name="Kimura T."/>
            <person name="Kishida Y."/>
            <person name="Kiyokawa C."/>
            <person name="Kohara M."/>
            <person name="Matsumoto M."/>
            <person name="Matsuno A."/>
            <person name="Mochizuki Y."/>
            <person name="Nakayama S."/>
            <person name="Nakazaki N."/>
            <person name="Shimpo S."/>
            <person name="Sugimoto M."/>
            <person name="Takeuchi C."/>
            <person name="Yamada M."/>
            <person name="Tabata S."/>
        </authorList>
    </citation>
    <scope>NUCLEOTIDE SEQUENCE [LARGE SCALE GENOMIC DNA]</scope>
    <source>
        <strain evidence="2">LMG 29417 / CECT 9101 / MAFF 303099</strain>
    </source>
</reference>
<dbReference type="InterPro" id="IPR027266">
    <property type="entry name" value="TrmE/GcvT-like"/>
</dbReference>
<dbReference type="PATRIC" id="fig|266835.9.peg.4959"/>
<dbReference type="Proteomes" id="UP000000552">
    <property type="component" value="Chromosome"/>
</dbReference>
<dbReference type="Pfam" id="PF04268">
    <property type="entry name" value="SoxG"/>
    <property type="match status" value="1"/>
</dbReference>
<dbReference type="HOGENOM" id="CLU_114076_4_0_5"/>
<sequence>MSEFDLIHRPAISTEPLQGSDAFAMKALPEGAIVHVLAAPREQDLASFLVGLGKGHVHAVSPGQWFIVGDEPMTYSSMKALFEMLEPRATGVDQSGGRVRIRIDGRQSERILSTGTAIDLSAESFRVGQSATTLIGHIAAHITRIGSDSFELIVLRSFAESLWDDLTRVSAGFR</sequence>
<evidence type="ECO:0000313" key="1">
    <source>
        <dbReference type="EMBL" id="BAB52561.1"/>
    </source>
</evidence>
<proteinExistence type="predicted"/>
<dbReference type="EMBL" id="BA000012">
    <property type="protein sequence ID" value="BAB52561.1"/>
    <property type="molecule type" value="Genomic_DNA"/>
</dbReference>
<dbReference type="Gene3D" id="3.30.1360.120">
    <property type="entry name" value="Probable tRNA modification gtpase trme, domain 1"/>
    <property type="match status" value="1"/>
</dbReference>
<evidence type="ECO:0000313" key="2">
    <source>
        <dbReference type="Proteomes" id="UP000000552"/>
    </source>
</evidence>